<gene>
    <name evidence="1" type="ORF">rCG_51434</name>
</gene>
<reference evidence="2" key="1">
    <citation type="submission" date="2005-09" db="EMBL/GenBank/DDBJ databases">
        <authorList>
            <person name="Mural R.J."/>
            <person name="Li P.W."/>
            <person name="Adams M.D."/>
            <person name="Amanatides P.G."/>
            <person name="Baden-Tillson H."/>
            <person name="Barnstead M."/>
            <person name="Chin S.H."/>
            <person name="Dew I."/>
            <person name="Evans C.A."/>
            <person name="Ferriera S."/>
            <person name="Flanigan M."/>
            <person name="Fosler C."/>
            <person name="Glodek A."/>
            <person name="Gu Z."/>
            <person name="Holt R.A."/>
            <person name="Jennings D."/>
            <person name="Kraft C.L."/>
            <person name="Lu F."/>
            <person name="Nguyen T."/>
            <person name="Nusskern D.R."/>
            <person name="Pfannkoch C.M."/>
            <person name="Sitter C."/>
            <person name="Sutton G.G."/>
            <person name="Venter J.C."/>
            <person name="Wang Z."/>
            <person name="Woodage T."/>
            <person name="Zheng X.H."/>
            <person name="Zhong F."/>
        </authorList>
    </citation>
    <scope>NUCLEOTIDE SEQUENCE [LARGE SCALE GENOMIC DNA]</scope>
    <source>
        <strain>BN</strain>
        <strain evidence="2">Sprague-Dawley</strain>
    </source>
</reference>
<evidence type="ECO:0000313" key="1">
    <source>
        <dbReference type="EMBL" id="EDL92554.1"/>
    </source>
</evidence>
<accession>A6IZ76</accession>
<protein>
    <submittedName>
        <fullName evidence="1">RCG51434</fullName>
    </submittedName>
</protein>
<sequence length="52" mass="5904">MNICNPNLWEAEAGGFLNLRTAWSAERPRTIRATQRNSLKLKKKKKLPPVGV</sequence>
<dbReference type="EMBL" id="CH473972">
    <property type="protein sequence ID" value="EDL92554.1"/>
    <property type="molecule type" value="Genomic_DNA"/>
</dbReference>
<dbReference type="Proteomes" id="UP000234681">
    <property type="component" value="Chromosome 19"/>
</dbReference>
<evidence type="ECO:0000313" key="2">
    <source>
        <dbReference type="Proteomes" id="UP000234681"/>
    </source>
</evidence>
<organism evidence="1 2">
    <name type="scientific">Rattus norvegicus</name>
    <name type="common">Rat</name>
    <dbReference type="NCBI Taxonomy" id="10116"/>
    <lineage>
        <taxon>Eukaryota</taxon>
        <taxon>Metazoa</taxon>
        <taxon>Chordata</taxon>
        <taxon>Craniata</taxon>
        <taxon>Vertebrata</taxon>
        <taxon>Euteleostomi</taxon>
        <taxon>Mammalia</taxon>
        <taxon>Eutheria</taxon>
        <taxon>Euarchontoglires</taxon>
        <taxon>Glires</taxon>
        <taxon>Rodentia</taxon>
        <taxon>Myomorpha</taxon>
        <taxon>Muroidea</taxon>
        <taxon>Muridae</taxon>
        <taxon>Murinae</taxon>
        <taxon>Rattus</taxon>
    </lineage>
</organism>
<proteinExistence type="predicted"/>
<dbReference type="AlphaFoldDB" id="A6IZ76"/>
<name>A6IZ76_RAT</name>